<dbReference type="eggNOG" id="COG1960">
    <property type="taxonomic scope" value="Bacteria"/>
</dbReference>
<evidence type="ECO:0000259" key="7">
    <source>
        <dbReference type="Pfam" id="PF00441"/>
    </source>
</evidence>
<dbReference type="SUPFAM" id="SSF56645">
    <property type="entry name" value="Acyl-CoA dehydrogenase NM domain-like"/>
    <property type="match status" value="1"/>
</dbReference>
<evidence type="ECO:0000259" key="9">
    <source>
        <dbReference type="Pfam" id="PF02771"/>
    </source>
</evidence>
<keyword evidence="5 6" id="KW-0560">Oxidoreductase</keyword>
<dbReference type="InterPro" id="IPR046373">
    <property type="entry name" value="Acyl-CoA_Oxase/DH_mid-dom_sf"/>
</dbReference>
<comment type="cofactor">
    <cofactor evidence="1 6">
        <name>FAD</name>
        <dbReference type="ChEBI" id="CHEBI:57692"/>
    </cofactor>
</comment>
<evidence type="ECO:0000313" key="11">
    <source>
        <dbReference type="Proteomes" id="UP000028702"/>
    </source>
</evidence>
<feature type="domain" description="Acyl-CoA dehydrogenase/oxidase C-terminal" evidence="7">
    <location>
        <begin position="237"/>
        <end position="400"/>
    </location>
</feature>
<sequence>MDLTFSPEDEAFRKEVQAFIAENFTDDLRDKVKRTKNGYLDKEDHLKWQKALYKKGWAAPNWPVEYGGPGFTPTQKYIFSVEMGKADVPHTIPFGITMCAPVIMKYGSQEQKDYFLPKILATDIWFCQGYSEPGAGSDLASLQCKAENKGDHYLVNGTKIWTSVAQHADWIFCLVRTSNEGKPQEGISFLLIDMKTPGITVEPIVCLDGTPAPHQEVNQVFFDDVKVPIENRIGEENKGWTYAKYLLEFERGNAYSPGLYHALAEIKEIAAEQEMDGKPLIEDPEFAAKIADYEAQIKAMEFTELRIFSALSAGKNVGPESSLLKCRGTELQQRGTELKLEATGIYVNPFVEDALLNTNEPDIGPDYAKTVAPYYFSVRKTSIFAGSNEVQRNIMAKAVLGL</sequence>
<dbReference type="SUPFAM" id="SSF47203">
    <property type="entry name" value="Acyl-CoA dehydrogenase C-terminal domain-like"/>
    <property type="match status" value="1"/>
</dbReference>
<gene>
    <name evidence="10" type="ORF">M2A_1711</name>
</gene>
<dbReference type="PANTHER" id="PTHR43292:SF3">
    <property type="entry name" value="ACYL-COA DEHYDROGENASE FADE29"/>
    <property type="match status" value="1"/>
</dbReference>
<evidence type="ECO:0000256" key="4">
    <source>
        <dbReference type="ARBA" id="ARBA00022827"/>
    </source>
</evidence>
<dbReference type="Pfam" id="PF00441">
    <property type="entry name" value="Acyl-CoA_dh_1"/>
    <property type="match status" value="1"/>
</dbReference>
<dbReference type="PANTHER" id="PTHR43292">
    <property type="entry name" value="ACYL-COA DEHYDROGENASE"/>
    <property type="match status" value="1"/>
</dbReference>
<feature type="domain" description="Acyl-CoA dehydrogenase/oxidase N-terminal" evidence="9">
    <location>
        <begin position="6"/>
        <end position="121"/>
    </location>
</feature>
<evidence type="ECO:0000256" key="2">
    <source>
        <dbReference type="ARBA" id="ARBA00009347"/>
    </source>
</evidence>
<dbReference type="InterPro" id="IPR006091">
    <property type="entry name" value="Acyl-CoA_Oxase/DH_mid-dom"/>
</dbReference>
<comment type="similarity">
    <text evidence="2 6">Belongs to the acyl-CoA dehydrogenase family.</text>
</comment>
<dbReference type="InterPro" id="IPR037069">
    <property type="entry name" value="AcylCoA_DH/ox_N_sf"/>
</dbReference>
<dbReference type="Gene3D" id="2.40.110.10">
    <property type="entry name" value="Butyryl-CoA Dehydrogenase, subunit A, domain 2"/>
    <property type="match status" value="1"/>
</dbReference>
<evidence type="ECO:0000256" key="5">
    <source>
        <dbReference type="ARBA" id="ARBA00023002"/>
    </source>
</evidence>
<dbReference type="EMBL" id="BBIO01000007">
    <property type="protein sequence ID" value="GAK45212.1"/>
    <property type="molecule type" value="Genomic_DNA"/>
</dbReference>
<evidence type="ECO:0000256" key="1">
    <source>
        <dbReference type="ARBA" id="ARBA00001974"/>
    </source>
</evidence>
<reference evidence="10 11" key="1">
    <citation type="submission" date="2014-07" db="EMBL/GenBank/DDBJ databases">
        <title>Tepidicaulis marinum gen. nov., sp. nov., a novel marine bacterium denitrifying nitrate to nitrous oxide strictly under microaerobic conditions.</title>
        <authorList>
            <person name="Takeuchi M."/>
            <person name="Yamagishi T."/>
            <person name="Kamagata Y."/>
            <person name="Oshima K."/>
            <person name="Hattori M."/>
            <person name="Katayama T."/>
            <person name="Hanada S."/>
            <person name="Tamaki H."/>
            <person name="Marumo K."/>
            <person name="Maeda H."/>
            <person name="Nedachi M."/>
            <person name="Iwasaki W."/>
            <person name="Suwa Y."/>
            <person name="Sakata S."/>
        </authorList>
    </citation>
    <scope>NUCLEOTIDE SEQUENCE [LARGE SCALE GENOMIC DNA]</scope>
    <source>
        <strain evidence="10 11">MA2</strain>
    </source>
</reference>
<dbReference type="InterPro" id="IPR036250">
    <property type="entry name" value="AcylCo_DH-like_C"/>
</dbReference>
<keyword evidence="3 6" id="KW-0285">Flavoprotein</keyword>
<protein>
    <submittedName>
        <fullName evidence="10">Acyl-CoA dehydrogenase domain-containing protein</fullName>
    </submittedName>
</protein>
<dbReference type="RefSeq" id="WP_045445755.1">
    <property type="nucleotide sequence ID" value="NZ_BBIO01000007.1"/>
</dbReference>
<comment type="caution">
    <text evidence="10">The sequence shown here is derived from an EMBL/GenBank/DDBJ whole genome shotgun (WGS) entry which is preliminary data.</text>
</comment>
<evidence type="ECO:0000256" key="3">
    <source>
        <dbReference type="ARBA" id="ARBA00022630"/>
    </source>
</evidence>
<dbReference type="FunFam" id="2.40.110.10:FF:000011">
    <property type="entry name" value="Acyl-CoA dehydrogenase FadE34"/>
    <property type="match status" value="1"/>
</dbReference>
<dbReference type="GO" id="GO:0050660">
    <property type="term" value="F:flavin adenine dinucleotide binding"/>
    <property type="evidence" value="ECO:0007669"/>
    <property type="project" value="InterPro"/>
</dbReference>
<dbReference type="Pfam" id="PF02770">
    <property type="entry name" value="Acyl-CoA_dh_M"/>
    <property type="match status" value="1"/>
</dbReference>
<dbReference type="AlphaFoldDB" id="A0A081BAZ4"/>
<dbReference type="InterPro" id="IPR052161">
    <property type="entry name" value="Mycobact_Acyl-CoA_DH"/>
</dbReference>
<accession>A0A081BAZ4</accession>
<dbReference type="Pfam" id="PF02771">
    <property type="entry name" value="Acyl-CoA_dh_N"/>
    <property type="match status" value="1"/>
</dbReference>
<dbReference type="GO" id="GO:0016627">
    <property type="term" value="F:oxidoreductase activity, acting on the CH-CH group of donors"/>
    <property type="evidence" value="ECO:0007669"/>
    <property type="project" value="InterPro"/>
</dbReference>
<feature type="domain" description="Acyl-CoA oxidase/dehydrogenase middle" evidence="8">
    <location>
        <begin position="127"/>
        <end position="209"/>
    </location>
</feature>
<keyword evidence="11" id="KW-1185">Reference proteome</keyword>
<dbReference type="InterPro" id="IPR009075">
    <property type="entry name" value="AcylCo_DH/oxidase_C"/>
</dbReference>
<dbReference type="Gene3D" id="1.10.540.10">
    <property type="entry name" value="Acyl-CoA dehydrogenase/oxidase, N-terminal domain"/>
    <property type="match status" value="1"/>
</dbReference>
<dbReference type="InterPro" id="IPR013786">
    <property type="entry name" value="AcylCoA_DH/ox_N"/>
</dbReference>
<dbReference type="GO" id="GO:0005886">
    <property type="term" value="C:plasma membrane"/>
    <property type="evidence" value="ECO:0007669"/>
    <property type="project" value="TreeGrafter"/>
</dbReference>
<evidence type="ECO:0000256" key="6">
    <source>
        <dbReference type="RuleBase" id="RU362125"/>
    </source>
</evidence>
<dbReference type="Gene3D" id="1.20.140.10">
    <property type="entry name" value="Butyryl-CoA Dehydrogenase, subunit A, domain 3"/>
    <property type="match status" value="1"/>
</dbReference>
<name>A0A081BAZ4_9HYPH</name>
<proteinExistence type="inferred from homology"/>
<dbReference type="Proteomes" id="UP000028702">
    <property type="component" value="Unassembled WGS sequence"/>
</dbReference>
<keyword evidence="4 6" id="KW-0274">FAD</keyword>
<dbReference type="InterPro" id="IPR009100">
    <property type="entry name" value="AcylCoA_DH/oxidase_NM_dom_sf"/>
</dbReference>
<evidence type="ECO:0000313" key="10">
    <source>
        <dbReference type="EMBL" id="GAK45212.1"/>
    </source>
</evidence>
<dbReference type="STRING" id="1333998.M2A_1711"/>
<evidence type="ECO:0000259" key="8">
    <source>
        <dbReference type="Pfam" id="PF02770"/>
    </source>
</evidence>
<organism evidence="10 11">
    <name type="scientific">Tepidicaulis marinus</name>
    <dbReference type="NCBI Taxonomy" id="1333998"/>
    <lineage>
        <taxon>Bacteria</taxon>
        <taxon>Pseudomonadati</taxon>
        <taxon>Pseudomonadota</taxon>
        <taxon>Alphaproteobacteria</taxon>
        <taxon>Hyphomicrobiales</taxon>
        <taxon>Parvibaculaceae</taxon>
        <taxon>Tepidicaulis</taxon>
    </lineage>
</organism>